<accession>A0ABV6ID38</accession>
<keyword evidence="2" id="KW-1185">Reference proteome</keyword>
<reference evidence="1 2" key="1">
    <citation type="submission" date="2024-09" db="EMBL/GenBank/DDBJ databases">
        <authorList>
            <person name="Sun Q."/>
            <person name="Mori K."/>
        </authorList>
    </citation>
    <scope>NUCLEOTIDE SEQUENCE [LARGE SCALE GENOMIC DNA]</scope>
    <source>
        <strain evidence="1 2">CCM 8677</strain>
    </source>
</reference>
<organism evidence="1 2">
    <name type="scientific">Undibacterium danionis</name>
    <dbReference type="NCBI Taxonomy" id="1812100"/>
    <lineage>
        <taxon>Bacteria</taxon>
        <taxon>Pseudomonadati</taxon>
        <taxon>Pseudomonadota</taxon>
        <taxon>Betaproteobacteria</taxon>
        <taxon>Burkholderiales</taxon>
        <taxon>Oxalobacteraceae</taxon>
        <taxon>Undibacterium</taxon>
    </lineage>
</organism>
<protein>
    <submittedName>
        <fullName evidence="1">Uncharacterized protein</fullName>
    </submittedName>
</protein>
<evidence type="ECO:0000313" key="1">
    <source>
        <dbReference type="EMBL" id="MFC0349732.1"/>
    </source>
</evidence>
<proteinExistence type="predicted"/>
<comment type="caution">
    <text evidence="1">The sequence shown here is derived from an EMBL/GenBank/DDBJ whole genome shotgun (WGS) entry which is preliminary data.</text>
</comment>
<evidence type="ECO:0000313" key="2">
    <source>
        <dbReference type="Proteomes" id="UP001589844"/>
    </source>
</evidence>
<dbReference type="Proteomes" id="UP001589844">
    <property type="component" value="Unassembled WGS sequence"/>
</dbReference>
<dbReference type="RefSeq" id="WP_390211502.1">
    <property type="nucleotide sequence ID" value="NZ_JBHLXJ010000008.1"/>
</dbReference>
<dbReference type="EMBL" id="JBHLXJ010000008">
    <property type="protein sequence ID" value="MFC0349732.1"/>
    <property type="molecule type" value="Genomic_DNA"/>
</dbReference>
<gene>
    <name evidence="1" type="ORF">ACFFJH_07935</name>
</gene>
<sequence length="110" mass="12488">MNNFYQTKKLNGVPHAVESPAVITEDGTKIWYQYGVKHRLDGPAVEHSDGTKEWWVAGYRHRKKGLAIEYPDGTGVAYTSPKAAVFESKSGILDLQEFLKRNPPHWLFKS</sequence>
<name>A0ABV6ID38_9BURK</name>